<organism evidence="2 3">
    <name type="scientific">Molossus molossus</name>
    <name type="common">Pallas' mastiff bat</name>
    <name type="synonym">Vespertilio molossus</name>
    <dbReference type="NCBI Taxonomy" id="27622"/>
    <lineage>
        <taxon>Eukaryota</taxon>
        <taxon>Metazoa</taxon>
        <taxon>Chordata</taxon>
        <taxon>Craniata</taxon>
        <taxon>Vertebrata</taxon>
        <taxon>Euteleostomi</taxon>
        <taxon>Mammalia</taxon>
        <taxon>Eutheria</taxon>
        <taxon>Laurasiatheria</taxon>
        <taxon>Chiroptera</taxon>
        <taxon>Yangochiroptera</taxon>
        <taxon>Molossidae</taxon>
        <taxon>Molossus</taxon>
    </lineage>
</organism>
<dbReference type="EMBL" id="JACASF010000009">
    <property type="protein sequence ID" value="KAF6460500.1"/>
    <property type="molecule type" value="Genomic_DNA"/>
</dbReference>
<feature type="region of interest" description="Disordered" evidence="1">
    <location>
        <begin position="1"/>
        <end position="99"/>
    </location>
</feature>
<proteinExistence type="predicted"/>
<comment type="caution">
    <text evidence="2">The sequence shown here is derived from an EMBL/GenBank/DDBJ whole genome shotgun (WGS) entry which is preliminary data.</text>
</comment>
<evidence type="ECO:0000313" key="3">
    <source>
        <dbReference type="Proteomes" id="UP000550707"/>
    </source>
</evidence>
<gene>
    <name evidence="2" type="ORF">HJG59_011418</name>
</gene>
<reference evidence="2 3" key="1">
    <citation type="journal article" date="2020" name="Nature">
        <title>Six reference-quality genomes reveal evolution of bat adaptations.</title>
        <authorList>
            <person name="Jebb D."/>
            <person name="Huang Z."/>
            <person name="Pippel M."/>
            <person name="Hughes G.M."/>
            <person name="Lavrichenko K."/>
            <person name="Devanna P."/>
            <person name="Winkler S."/>
            <person name="Jermiin L.S."/>
            <person name="Skirmuntt E.C."/>
            <person name="Katzourakis A."/>
            <person name="Burkitt-Gray L."/>
            <person name="Ray D.A."/>
            <person name="Sullivan K.A.M."/>
            <person name="Roscito J.G."/>
            <person name="Kirilenko B.M."/>
            <person name="Davalos L.M."/>
            <person name="Corthals A.P."/>
            <person name="Power M.L."/>
            <person name="Jones G."/>
            <person name="Ransome R.D."/>
            <person name="Dechmann D.K.N."/>
            <person name="Locatelli A.G."/>
            <person name="Puechmaille S.J."/>
            <person name="Fedrigo O."/>
            <person name="Jarvis E.D."/>
            <person name="Hiller M."/>
            <person name="Vernes S.C."/>
            <person name="Myers E.W."/>
            <person name="Teeling E.C."/>
        </authorList>
    </citation>
    <scope>NUCLEOTIDE SEQUENCE [LARGE SCALE GENOMIC DNA]</scope>
    <source>
        <strain evidence="2">MMolMol1</strain>
        <tissue evidence="2">Muscle</tissue>
    </source>
</reference>
<evidence type="ECO:0000313" key="2">
    <source>
        <dbReference type="EMBL" id="KAF6460500.1"/>
    </source>
</evidence>
<accession>A0A7J8GKP2</accession>
<dbReference type="AlphaFoldDB" id="A0A7J8GKP2"/>
<dbReference type="InParanoid" id="A0A7J8GKP2"/>
<evidence type="ECO:0000256" key="1">
    <source>
        <dbReference type="SAM" id="MobiDB-lite"/>
    </source>
</evidence>
<name>A0A7J8GKP2_MOLMO</name>
<feature type="compositionally biased region" description="Polar residues" evidence="1">
    <location>
        <begin position="32"/>
        <end position="42"/>
    </location>
</feature>
<feature type="compositionally biased region" description="Low complexity" evidence="1">
    <location>
        <begin position="46"/>
        <end position="55"/>
    </location>
</feature>
<keyword evidence="3" id="KW-1185">Reference proteome</keyword>
<protein>
    <submittedName>
        <fullName evidence="2">Uncharacterized protein</fullName>
    </submittedName>
</protein>
<sequence>MHMPPLFWQERFPGKAEPGADTGERQRVTDRSALSESRTVSLGLSAPQAGPARRGPAPERPEPWPRAGLDGSGHSSPCRRVSRKPVAPQASGFSLSPEQQMEVAPMFQAAVDRAPRPDPRAAVSGVSSRVFEPGRRRHKVSRNRGSPSPGLCSWRAARRRRDWLADAARGPGRLRTCFCGGQGAGIPEAILTAYSV</sequence>
<dbReference type="Proteomes" id="UP000550707">
    <property type="component" value="Unassembled WGS sequence"/>
</dbReference>